<evidence type="ECO:0000313" key="7">
    <source>
        <dbReference type="EMBL" id="EPS97646.1"/>
    </source>
</evidence>
<accession>S8DWY4</accession>
<dbReference type="AlphaFoldDB" id="S8DWY4"/>
<dbReference type="Pfam" id="PF01494">
    <property type="entry name" value="FAD_binding_3"/>
    <property type="match status" value="1"/>
</dbReference>
<evidence type="ECO:0000259" key="6">
    <source>
        <dbReference type="Pfam" id="PF01494"/>
    </source>
</evidence>
<dbReference type="SUPFAM" id="SSF51905">
    <property type="entry name" value="FAD/NAD(P)-binding domain"/>
    <property type="match status" value="1"/>
</dbReference>
<keyword evidence="3" id="KW-0274">FAD</keyword>
<keyword evidence="8" id="KW-1185">Reference proteome</keyword>
<dbReference type="EMBL" id="KE504174">
    <property type="protein sequence ID" value="EPS97646.1"/>
    <property type="molecule type" value="Genomic_DNA"/>
</dbReference>
<dbReference type="Proteomes" id="UP000015241">
    <property type="component" value="Unassembled WGS sequence"/>
</dbReference>
<evidence type="ECO:0000313" key="8">
    <source>
        <dbReference type="Proteomes" id="UP000015241"/>
    </source>
</evidence>
<dbReference type="InterPro" id="IPR036188">
    <property type="entry name" value="FAD/NAD-bd_sf"/>
</dbReference>
<dbReference type="Gene3D" id="3.50.50.60">
    <property type="entry name" value="FAD/NAD(P)-binding domain"/>
    <property type="match status" value="1"/>
</dbReference>
<dbReference type="eggNOG" id="KOG2614">
    <property type="taxonomic scope" value="Eukaryota"/>
</dbReference>
<dbReference type="InterPro" id="IPR002938">
    <property type="entry name" value="FAD-bd"/>
</dbReference>
<proteinExistence type="inferred from homology"/>
<protein>
    <submittedName>
        <fullName evidence="7">FAD/NAD-binding domain-containing protein</fullName>
    </submittedName>
</protein>
<dbReference type="STRING" id="743788.S8DWY4"/>
<dbReference type="PRINTS" id="PR00420">
    <property type="entry name" value="RNGMNOXGNASE"/>
</dbReference>
<dbReference type="InterPro" id="IPR050493">
    <property type="entry name" value="FAD-dep_Monooxygenase_BioMet"/>
</dbReference>
<feature type="domain" description="FAD-binding" evidence="6">
    <location>
        <begin position="4"/>
        <end position="341"/>
    </location>
</feature>
<dbReference type="PANTHER" id="PTHR13789">
    <property type="entry name" value="MONOOXYGENASE"/>
    <property type="match status" value="1"/>
</dbReference>
<keyword evidence="2" id="KW-0285">Flavoprotein</keyword>
<dbReference type="GO" id="GO:0071949">
    <property type="term" value="F:FAD binding"/>
    <property type="evidence" value="ECO:0007669"/>
    <property type="project" value="InterPro"/>
</dbReference>
<dbReference type="PANTHER" id="PTHR13789:SF309">
    <property type="entry name" value="PUTATIVE (AFU_ORTHOLOGUE AFUA_6G14510)-RELATED"/>
    <property type="match status" value="1"/>
</dbReference>
<sequence>MASRTKVIVAGAGIAGPILAVFLKLKGYDPVVYERTDAVGDAGQSLCMQPNGLRVLSLIPGFMDKLVGKELEKMQHLSALPGENTFLADTDVSGVSQLAGFPIVGVRRSVFHRTIVEVAQNHGVKVVFSHQLVDLKQEADSVEVTFASGATDRASFVVGCDGLHSNTRICLFGNETVTFTGLTQTGGITPTPDALKDHPRMINVYTDGAHMIAYPVNDKETITRRETEAKEDWRKTDKRTQEAFKEGPWSQWPFGAGELVRSADHIIKACTTFHAHTQCLTYLQYGLYDRPALASWHKGRVALLGDAAHPTSPHLGQGANQAFEDIYHLVRLLTKHNPSAAPPSTALLDDVFSEYEQLRIARTSALVLGARRQGEARVVQGIEACRARDTALKAKFSSADFGRSQLDIYAHPFTGESEI</sequence>
<organism evidence="7 8">
    <name type="scientific">Fomitopsis schrenkii</name>
    <name type="common">Brown rot fungus</name>
    <dbReference type="NCBI Taxonomy" id="2126942"/>
    <lineage>
        <taxon>Eukaryota</taxon>
        <taxon>Fungi</taxon>
        <taxon>Dikarya</taxon>
        <taxon>Basidiomycota</taxon>
        <taxon>Agaricomycotina</taxon>
        <taxon>Agaricomycetes</taxon>
        <taxon>Polyporales</taxon>
        <taxon>Fomitopsis</taxon>
    </lineage>
</organism>
<dbReference type="HOGENOM" id="CLU_009665_19_5_1"/>
<dbReference type="GO" id="GO:0004497">
    <property type="term" value="F:monooxygenase activity"/>
    <property type="evidence" value="ECO:0007669"/>
    <property type="project" value="UniProtKB-KW"/>
</dbReference>
<comment type="similarity">
    <text evidence="1">Belongs to the paxM FAD-dependent monooxygenase family.</text>
</comment>
<evidence type="ECO:0000256" key="1">
    <source>
        <dbReference type="ARBA" id="ARBA00007992"/>
    </source>
</evidence>
<dbReference type="OrthoDB" id="47494at2759"/>
<evidence type="ECO:0000256" key="3">
    <source>
        <dbReference type="ARBA" id="ARBA00022827"/>
    </source>
</evidence>
<evidence type="ECO:0000256" key="4">
    <source>
        <dbReference type="ARBA" id="ARBA00023002"/>
    </source>
</evidence>
<keyword evidence="4" id="KW-0560">Oxidoreductase</keyword>
<name>S8DWY4_FOMSC</name>
<evidence type="ECO:0000256" key="2">
    <source>
        <dbReference type="ARBA" id="ARBA00022630"/>
    </source>
</evidence>
<dbReference type="InParanoid" id="S8DWY4"/>
<gene>
    <name evidence="7" type="ORF">FOMPIDRAFT_39078</name>
</gene>
<keyword evidence="5" id="KW-0503">Monooxygenase</keyword>
<evidence type="ECO:0000256" key="5">
    <source>
        <dbReference type="ARBA" id="ARBA00023033"/>
    </source>
</evidence>
<reference evidence="7 8" key="1">
    <citation type="journal article" date="2012" name="Science">
        <title>The Paleozoic origin of enzymatic lignin decomposition reconstructed from 31 fungal genomes.</title>
        <authorList>
            <person name="Floudas D."/>
            <person name="Binder M."/>
            <person name="Riley R."/>
            <person name="Barry K."/>
            <person name="Blanchette R.A."/>
            <person name="Henrissat B."/>
            <person name="Martinez A.T."/>
            <person name="Otillar R."/>
            <person name="Spatafora J.W."/>
            <person name="Yadav J.S."/>
            <person name="Aerts A."/>
            <person name="Benoit I."/>
            <person name="Boyd A."/>
            <person name="Carlson A."/>
            <person name="Copeland A."/>
            <person name="Coutinho P.M."/>
            <person name="de Vries R.P."/>
            <person name="Ferreira P."/>
            <person name="Findley K."/>
            <person name="Foster B."/>
            <person name="Gaskell J."/>
            <person name="Glotzer D."/>
            <person name="Gorecki P."/>
            <person name="Heitman J."/>
            <person name="Hesse C."/>
            <person name="Hori C."/>
            <person name="Igarashi K."/>
            <person name="Jurgens J.A."/>
            <person name="Kallen N."/>
            <person name="Kersten P."/>
            <person name="Kohler A."/>
            <person name="Kuees U."/>
            <person name="Kumar T.K.A."/>
            <person name="Kuo A."/>
            <person name="LaButti K."/>
            <person name="Larrondo L.F."/>
            <person name="Lindquist E."/>
            <person name="Ling A."/>
            <person name="Lombard V."/>
            <person name="Lucas S."/>
            <person name="Lundell T."/>
            <person name="Martin R."/>
            <person name="McLaughlin D.J."/>
            <person name="Morgenstern I."/>
            <person name="Morin E."/>
            <person name="Murat C."/>
            <person name="Nagy L.G."/>
            <person name="Nolan M."/>
            <person name="Ohm R.A."/>
            <person name="Patyshakuliyeva A."/>
            <person name="Rokas A."/>
            <person name="Ruiz-Duenas F.J."/>
            <person name="Sabat G."/>
            <person name="Salamov A."/>
            <person name="Samejima M."/>
            <person name="Schmutz J."/>
            <person name="Slot J.C."/>
            <person name="St John F."/>
            <person name="Stenlid J."/>
            <person name="Sun H."/>
            <person name="Sun S."/>
            <person name="Syed K."/>
            <person name="Tsang A."/>
            <person name="Wiebenga A."/>
            <person name="Young D."/>
            <person name="Pisabarro A."/>
            <person name="Eastwood D.C."/>
            <person name="Martin F."/>
            <person name="Cullen D."/>
            <person name="Grigoriev I.V."/>
            <person name="Hibbett D.S."/>
        </authorList>
    </citation>
    <scope>NUCLEOTIDE SEQUENCE</scope>
    <source>
        <strain evidence="8">FP-58527</strain>
    </source>
</reference>